<dbReference type="InterPro" id="IPR008271">
    <property type="entry name" value="Ser/Thr_kinase_AS"/>
</dbReference>
<dbReference type="Gene3D" id="1.10.510.10">
    <property type="entry name" value="Transferase(Phosphotransferase) domain 1"/>
    <property type="match status" value="1"/>
</dbReference>
<comment type="caution">
    <text evidence="3">The sequence shown here is derived from an EMBL/GenBank/DDBJ whole genome shotgun (WGS) entry which is preliminary data.</text>
</comment>
<evidence type="ECO:0000313" key="4">
    <source>
        <dbReference type="Proteomes" id="UP000015453"/>
    </source>
</evidence>
<organism evidence="3 4">
    <name type="scientific">Genlisea aurea</name>
    <dbReference type="NCBI Taxonomy" id="192259"/>
    <lineage>
        <taxon>Eukaryota</taxon>
        <taxon>Viridiplantae</taxon>
        <taxon>Streptophyta</taxon>
        <taxon>Embryophyta</taxon>
        <taxon>Tracheophyta</taxon>
        <taxon>Spermatophyta</taxon>
        <taxon>Magnoliopsida</taxon>
        <taxon>eudicotyledons</taxon>
        <taxon>Gunneridae</taxon>
        <taxon>Pentapetalae</taxon>
        <taxon>asterids</taxon>
        <taxon>lamiids</taxon>
        <taxon>Lamiales</taxon>
        <taxon>Lentibulariaceae</taxon>
        <taxon>Genlisea</taxon>
    </lineage>
</organism>
<dbReference type="Pfam" id="PF00069">
    <property type="entry name" value="Pkinase"/>
    <property type="match status" value="1"/>
</dbReference>
<sequence length="649" mass="71760">MTVDKAVGRKKVIVGIQLDARAKELLDWAVVKVADDGDSVVAIHVSRKSDGISEQKTFLDGCLEDYEGLCSKKQVVLSGHIMEGNSRRRVFLREAMKHNASAVIVGMSKQGFLSLKGGTSIAKYCAKMLPSTVQVMAIYNGKIIFCRGSTNSSFFSLQGPFLDPKPSLIMKDGLLMKYAQSDYAESELSRLSFDARHSNRTSNVEDGSPIIGKLLKNGFSSVPYPAEESTMNMPGWPLLLTANPLAKEARKMSVVQWVMTLPRRSSPDNSTSESDSPTSTGSSTVETSPRSDDVLETFLDLPDELEDILVRNPVRCRLFNYGVLRVCTSGFSPRNLIGIGGCNSVYKGTLPPDGRQVAVKITASSKESWKDFIREVDIMTSLAHERIAPLIGICVEDGVLISVYSFMPRGSLEANLHGEKRGDSVLPWEARFEIAVGIAEALDYLHRKCPKPVIHRDVKSSNILLTDDLKPQLSDLGLAIWGPLLMDRDVVGTFGYLAPEYFMYGHVSEKVDVYAFGVVLLELLSGRRAIGLESLVTWAKLRLEKGGGDYKSLLDPNLDAKSSGVDESEKQRMGLAASLCLTRAVRLRPKMRQVLNVLRGEKWEEEEEEEEDVEVDDDDEVYPNSCAESHLSVALLDMNDRDEIVEMMR</sequence>
<feature type="compositionally biased region" description="Low complexity" evidence="1">
    <location>
        <begin position="267"/>
        <end position="284"/>
    </location>
</feature>
<feature type="region of interest" description="Disordered" evidence="1">
    <location>
        <begin position="603"/>
        <end position="622"/>
    </location>
</feature>
<dbReference type="Gene3D" id="3.40.50.620">
    <property type="entry name" value="HUPs"/>
    <property type="match status" value="1"/>
</dbReference>
<dbReference type="SMART" id="SM00220">
    <property type="entry name" value="S_TKc"/>
    <property type="match status" value="1"/>
</dbReference>
<dbReference type="GO" id="GO:0004672">
    <property type="term" value="F:protein kinase activity"/>
    <property type="evidence" value="ECO:0007669"/>
    <property type="project" value="InterPro"/>
</dbReference>
<dbReference type="PROSITE" id="PS00108">
    <property type="entry name" value="PROTEIN_KINASE_ST"/>
    <property type="match status" value="1"/>
</dbReference>
<reference evidence="3 4" key="1">
    <citation type="journal article" date="2013" name="BMC Genomics">
        <title>The miniature genome of a carnivorous plant Genlisea aurea contains a low number of genes and short non-coding sequences.</title>
        <authorList>
            <person name="Leushkin E.V."/>
            <person name="Sutormin R.A."/>
            <person name="Nabieva E.R."/>
            <person name="Penin A.A."/>
            <person name="Kondrashov A.S."/>
            <person name="Logacheva M.D."/>
        </authorList>
    </citation>
    <scope>NUCLEOTIDE SEQUENCE [LARGE SCALE GENOMIC DNA]</scope>
</reference>
<keyword evidence="4" id="KW-1185">Reference proteome</keyword>
<feature type="region of interest" description="Disordered" evidence="1">
    <location>
        <begin position="263"/>
        <end position="291"/>
    </location>
</feature>
<dbReference type="PANTHER" id="PTHR47987:SF11">
    <property type="entry name" value="RECEPTOR-LIKE CYTOSOLIC SERINE_THREONINE-PROTEIN KINASE RBK1 ISOFORM X1"/>
    <property type="match status" value="1"/>
</dbReference>
<dbReference type="Proteomes" id="UP000015453">
    <property type="component" value="Unassembled WGS sequence"/>
</dbReference>
<dbReference type="InterPro" id="IPR011009">
    <property type="entry name" value="Kinase-like_dom_sf"/>
</dbReference>
<dbReference type="EMBL" id="AUSU01003952">
    <property type="protein sequence ID" value="EPS65921.1"/>
    <property type="molecule type" value="Genomic_DNA"/>
</dbReference>
<gene>
    <name evidence="3" type="ORF">M569_08852</name>
</gene>
<dbReference type="OrthoDB" id="654677at2759"/>
<dbReference type="GO" id="GO:0005524">
    <property type="term" value="F:ATP binding"/>
    <property type="evidence" value="ECO:0007669"/>
    <property type="project" value="InterPro"/>
</dbReference>
<dbReference type="InterPro" id="IPR046958">
    <property type="entry name" value="RBK1/2/STUNTED"/>
</dbReference>
<dbReference type="SUPFAM" id="SSF52402">
    <property type="entry name" value="Adenine nucleotide alpha hydrolases-like"/>
    <property type="match status" value="1"/>
</dbReference>
<name>S8CMC9_9LAMI</name>
<dbReference type="PANTHER" id="PTHR47987">
    <property type="entry name" value="OS08G0249100 PROTEIN"/>
    <property type="match status" value="1"/>
</dbReference>
<dbReference type="InterPro" id="IPR000719">
    <property type="entry name" value="Prot_kinase_dom"/>
</dbReference>
<dbReference type="Gene3D" id="3.30.200.20">
    <property type="entry name" value="Phosphorylase Kinase, domain 1"/>
    <property type="match status" value="1"/>
</dbReference>
<dbReference type="AlphaFoldDB" id="S8CMC9"/>
<dbReference type="FunFam" id="3.30.200.20:FF:000268">
    <property type="entry name" value="probable receptor-like serine/threonine-protein kinase At5g57670"/>
    <property type="match status" value="1"/>
</dbReference>
<proteinExistence type="predicted"/>
<dbReference type="PROSITE" id="PS50011">
    <property type="entry name" value="PROTEIN_KINASE_DOM"/>
    <property type="match status" value="1"/>
</dbReference>
<dbReference type="InterPro" id="IPR014729">
    <property type="entry name" value="Rossmann-like_a/b/a_fold"/>
</dbReference>
<protein>
    <recommendedName>
        <fullName evidence="2">Protein kinase domain-containing protein</fullName>
    </recommendedName>
</protein>
<evidence type="ECO:0000259" key="2">
    <source>
        <dbReference type="PROSITE" id="PS50011"/>
    </source>
</evidence>
<feature type="domain" description="Protein kinase" evidence="2">
    <location>
        <begin position="331"/>
        <end position="604"/>
    </location>
</feature>
<accession>S8CMC9</accession>
<feature type="compositionally biased region" description="Acidic residues" evidence="1">
    <location>
        <begin position="603"/>
        <end position="621"/>
    </location>
</feature>
<evidence type="ECO:0000256" key="1">
    <source>
        <dbReference type="SAM" id="MobiDB-lite"/>
    </source>
</evidence>
<dbReference type="SUPFAM" id="SSF56112">
    <property type="entry name" value="Protein kinase-like (PK-like)"/>
    <property type="match status" value="1"/>
</dbReference>
<evidence type="ECO:0000313" key="3">
    <source>
        <dbReference type="EMBL" id="EPS65921.1"/>
    </source>
</evidence>